<feature type="transmembrane region" description="Helical" evidence="7">
    <location>
        <begin position="290"/>
        <end position="314"/>
    </location>
</feature>
<dbReference type="PANTHER" id="PTHR30465">
    <property type="entry name" value="INNER MEMBRANE ABC TRANSPORTER"/>
    <property type="match status" value="1"/>
</dbReference>
<reference evidence="9 10" key="1">
    <citation type="submission" date="2017-02" db="EMBL/GenBank/DDBJ databases">
        <authorList>
            <person name="Peterson S.W."/>
        </authorList>
    </citation>
    <scope>NUCLEOTIDE SEQUENCE [LARGE SCALE GENOMIC DNA]</scope>
    <source>
        <strain evidence="9 10">LMG 22410</strain>
    </source>
</reference>
<dbReference type="Gene3D" id="1.10.3720.10">
    <property type="entry name" value="MetI-like"/>
    <property type="match status" value="1"/>
</dbReference>
<dbReference type="AlphaFoldDB" id="A0A1R4EY63"/>
<dbReference type="GO" id="GO:0005886">
    <property type="term" value="C:plasma membrane"/>
    <property type="evidence" value="ECO:0007669"/>
    <property type="project" value="UniProtKB-SubCell"/>
</dbReference>
<comment type="similarity">
    <text evidence="7">Belongs to the binding-protein-dependent transport system permease family.</text>
</comment>
<feature type="transmembrane region" description="Helical" evidence="7">
    <location>
        <begin position="107"/>
        <end position="130"/>
    </location>
</feature>
<feature type="transmembrane region" description="Helical" evidence="7">
    <location>
        <begin position="485"/>
        <end position="510"/>
    </location>
</feature>
<dbReference type="OrthoDB" id="147639at2"/>
<feature type="transmembrane region" description="Helical" evidence="7">
    <location>
        <begin position="179"/>
        <end position="200"/>
    </location>
</feature>
<keyword evidence="10" id="KW-1185">Reference proteome</keyword>
<evidence type="ECO:0000256" key="2">
    <source>
        <dbReference type="ARBA" id="ARBA00022448"/>
    </source>
</evidence>
<accession>A0A1R4EY63</accession>
<sequence>MFSYVVRRILVSILTLLIASFLMYMLTALSADPLEELRTSSAPNKDELIARRIELLQLDVAPPLRWLMWVGGVASCLAPFAFECTLGNSIEGFEVALLLPPAMASTIRLVTAASILAIILGVVVGMVTALRQNSAFDIGTTFVSFFLYSLPSFLVAVLLKEFGAIGMNNFIQRGDPPQISLIWIIGLTVVSGLVWSLIVGGTPYRRLITFGVAGAATAAALVYMNLTNFFLEPSLGPVLLFLLIALTIVGVTALTAGLRNRRALIAAGIVGVIGYICYFTLQGLFDVSTIWTLLILGVVAIVVSVLVGFAVSYFGPDKGQVIRAAGITGFFVSFFVLIDRFMQAWPSYMANPRINGRPVATAQDATTGYSGDVWGTGIDQLMHFALPTISMLLVSFAFYTRFARAGLLEVFNQDYIRTARAKGLSEQTIVMRHAFRNMLIPLTTIIAADIGSLLGGALITERVFAIAGMGAMFNNGLRVLDLNPIMGYFLVIAILAIAFNFIADMLYAVLDPRVRVK</sequence>
<feature type="domain" description="ABC transmembrane type-1" evidence="8">
    <location>
        <begin position="103"/>
        <end position="507"/>
    </location>
</feature>
<protein>
    <submittedName>
        <fullName evidence="9">Oligopeptide transport system permease protein OppB (TC 3.A.1.5.1)</fullName>
    </submittedName>
</protein>
<feature type="transmembrane region" description="Helical" evidence="7">
    <location>
        <begin position="207"/>
        <end position="226"/>
    </location>
</feature>
<evidence type="ECO:0000256" key="4">
    <source>
        <dbReference type="ARBA" id="ARBA00022692"/>
    </source>
</evidence>
<dbReference type="GO" id="GO:0055085">
    <property type="term" value="P:transmembrane transport"/>
    <property type="evidence" value="ECO:0007669"/>
    <property type="project" value="InterPro"/>
</dbReference>
<name>A0A1R4EY63_9MICO</name>
<evidence type="ECO:0000259" key="8">
    <source>
        <dbReference type="PROSITE" id="PS50928"/>
    </source>
</evidence>
<feature type="transmembrane region" description="Helical" evidence="7">
    <location>
        <begin position="263"/>
        <end position="284"/>
    </location>
</feature>
<feature type="transmembrane region" description="Helical" evidence="7">
    <location>
        <begin position="142"/>
        <end position="159"/>
    </location>
</feature>
<evidence type="ECO:0000313" key="10">
    <source>
        <dbReference type="Proteomes" id="UP000195787"/>
    </source>
</evidence>
<keyword evidence="5 7" id="KW-1133">Transmembrane helix</keyword>
<evidence type="ECO:0000256" key="1">
    <source>
        <dbReference type="ARBA" id="ARBA00004651"/>
    </source>
</evidence>
<keyword evidence="4 7" id="KW-0812">Transmembrane</keyword>
<keyword evidence="6 7" id="KW-0472">Membrane</keyword>
<dbReference type="PROSITE" id="PS50928">
    <property type="entry name" value="ABC_TM1"/>
    <property type="match status" value="1"/>
</dbReference>
<dbReference type="SUPFAM" id="SSF161098">
    <property type="entry name" value="MetI-like"/>
    <property type="match status" value="1"/>
</dbReference>
<keyword evidence="3" id="KW-1003">Cell membrane</keyword>
<dbReference type="EMBL" id="FUHU01000009">
    <property type="protein sequence ID" value="SJM48574.1"/>
    <property type="molecule type" value="Genomic_DNA"/>
</dbReference>
<evidence type="ECO:0000256" key="7">
    <source>
        <dbReference type="RuleBase" id="RU363032"/>
    </source>
</evidence>
<feature type="transmembrane region" description="Helical" evidence="7">
    <location>
        <begin position="381"/>
        <end position="399"/>
    </location>
</feature>
<dbReference type="CDD" id="cd06261">
    <property type="entry name" value="TM_PBP2"/>
    <property type="match status" value="1"/>
</dbReference>
<feature type="transmembrane region" description="Helical" evidence="7">
    <location>
        <begin position="439"/>
        <end position="465"/>
    </location>
</feature>
<dbReference type="Pfam" id="PF00528">
    <property type="entry name" value="BPD_transp_1"/>
    <property type="match status" value="1"/>
</dbReference>
<evidence type="ECO:0000256" key="6">
    <source>
        <dbReference type="ARBA" id="ARBA00023136"/>
    </source>
</evidence>
<organism evidence="9 10">
    <name type="scientific">Agrococcus casei LMG 22410</name>
    <dbReference type="NCBI Taxonomy" id="1255656"/>
    <lineage>
        <taxon>Bacteria</taxon>
        <taxon>Bacillati</taxon>
        <taxon>Actinomycetota</taxon>
        <taxon>Actinomycetes</taxon>
        <taxon>Micrococcales</taxon>
        <taxon>Microbacteriaceae</taxon>
        <taxon>Agrococcus</taxon>
    </lineage>
</organism>
<proteinExistence type="inferred from homology"/>
<comment type="subcellular location">
    <subcellularLocation>
        <location evidence="1 7">Cell membrane</location>
        <topology evidence="1 7">Multi-pass membrane protein</topology>
    </subcellularLocation>
</comment>
<gene>
    <name evidence="9" type="ORF">CZ674_01555</name>
</gene>
<feature type="transmembrane region" description="Helical" evidence="7">
    <location>
        <begin position="238"/>
        <end position="256"/>
    </location>
</feature>
<evidence type="ECO:0000256" key="3">
    <source>
        <dbReference type="ARBA" id="ARBA00022475"/>
    </source>
</evidence>
<dbReference type="InterPro" id="IPR035906">
    <property type="entry name" value="MetI-like_sf"/>
</dbReference>
<dbReference type="Proteomes" id="UP000195787">
    <property type="component" value="Unassembled WGS sequence"/>
</dbReference>
<dbReference type="InterPro" id="IPR000515">
    <property type="entry name" value="MetI-like"/>
</dbReference>
<keyword evidence="2 7" id="KW-0813">Transport</keyword>
<evidence type="ECO:0000256" key="5">
    <source>
        <dbReference type="ARBA" id="ARBA00022989"/>
    </source>
</evidence>
<evidence type="ECO:0000313" key="9">
    <source>
        <dbReference type="EMBL" id="SJM48574.1"/>
    </source>
</evidence>
<feature type="transmembrane region" description="Helical" evidence="7">
    <location>
        <begin position="321"/>
        <end position="338"/>
    </location>
</feature>
<dbReference type="PANTHER" id="PTHR30465:SF0">
    <property type="entry name" value="OLIGOPEPTIDE TRANSPORT SYSTEM PERMEASE PROTEIN APPB"/>
    <property type="match status" value="1"/>
</dbReference>